<dbReference type="AlphaFoldDB" id="A0A2D0AX46"/>
<feature type="transmembrane region" description="Helical" evidence="6">
    <location>
        <begin position="170"/>
        <end position="192"/>
    </location>
</feature>
<evidence type="ECO:0000256" key="3">
    <source>
        <dbReference type="ARBA" id="ARBA00022692"/>
    </source>
</evidence>
<feature type="transmembrane region" description="Helical" evidence="6">
    <location>
        <begin position="248"/>
        <end position="270"/>
    </location>
</feature>
<evidence type="ECO:0000256" key="4">
    <source>
        <dbReference type="ARBA" id="ARBA00022989"/>
    </source>
</evidence>
<dbReference type="InterPro" id="IPR036259">
    <property type="entry name" value="MFS_trans_sf"/>
</dbReference>
<evidence type="ECO:0000313" key="9">
    <source>
        <dbReference type="Proteomes" id="UP000197174"/>
    </source>
</evidence>
<evidence type="ECO:0000256" key="6">
    <source>
        <dbReference type="SAM" id="Phobius"/>
    </source>
</evidence>
<keyword evidence="9" id="KW-1185">Reference proteome</keyword>
<feature type="transmembrane region" description="Helical" evidence="6">
    <location>
        <begin position="142"/>
        <end position="164"/>
    </location>
</feature>
<keyword evidence="4 6" id="KW-1133">Transmembrane helix</keyword>
<evidence type="ECO:0000256" key="5">
    <source>
        <dbReference type="ARBA" id="ARBA00023136"/>
    </source>
</evidence>
<feature type="transmembrane region" description="Helical" evidence="6">
    <location>
        <begin position="213"/>
        <end position="236"/>
    </location>
</feature>
<accession>A0A2D0AX46</accession>
<dbReference type="Proteomes" id="UP000197174">
    <property type="component" value="Unassembled WGS sequence"/>
</dbReference>
<comment type="subcellular location">
    <subcellularLocation>
        <location evidence="1">Cell membrane</location>
        <topology evidence="1">Multi-pass membrane protein</topology>
    </subcellularLocation>
</comment>
<dbReference type="EMBL" id="MZMV01000088">
    <property type="protein sequence ID" value="OWU98618.1"/>
    <property type="molecule type" value="Genomic_DNA"/>
</dbReference>
<feature type="domain" description="Major facilitator superfamily (MFS) profile" evidence="7">
    <location>
        <begin position="14"/>
        <end position="389"/>
    </location>
</feature>
<feature type="transmembrane region" description="Helical" evidence="6">
    <location>
        <begin position="108"/>
        <end position="130"/>
    </location>
</feature>
<keyword evidence="3 6" id="KW-0812">Transmembrane</keyword>
<feature type="transmembrane region" description="Helical" evidence="6">
    <location>
        <begin position="12"/>
        <end position="32"/>
    </location>
</feature>
<proteinExistence type="predicted"/>
<feature type="transmembrane region" description="Helical" evidence="6">
    <location>
        <begin position="342"/>
        <end position="362"/>
    </location>
</feature>
<dbReference type="Gene3D" id="1.20.1250.20">
    <property type="entry name" value="MFS general substrate transporter like domains"/>
    <property type="match status" value="2"/>
</dbReference>
<evidence type="ECO:0000256" key="1">
    <source>
        <dbReference type="ARBA" id="ARBA00004651"/>
    </source>
</evidence>
<feature type="transmembrane region" description="Helical" evidence="6">
    <location>
        <begin position="84"/>
        <end position="102"/>
    </location>
</feature>
<dbReference type="PANTHER" id="PTHR43124">
    <property type="entry name" value="PURINE EFFLUX PUMP PBUE"/>
    <property type="match status" value="1"/>
</dbReference>
<sequence length="402" mass="40458">MTDRRTPAVTVAPRAVAALVALSVSAFCYVAMETLPVGILPLVATDLDVSVSHAGLLVTGYAVTVAVVSVPLTHVTRRVPRRRLLAVLLGVLVVATLVSAAARDYQVLLGARVVVALTQALFWAVVAPTAAGMFPVRVRGRVTSVVFAGASLGPMLGVPAGTWLGQQWGWRAAFLALAALALAAFVAVGTLMPPVAVGATHASTGTTPDARRYAVVVVATALAVGGLFTAFTYTAVFLTDVSGFAPGALGLLLLMRGLADFAGITAGGIASDRHQRAAMVAPVLLLVVALLGMFLLAASPVATGVLLAASGFATGALTPAVQNRVLEVAPGRADLAAAGNSAAFNVGIAGGSLLGAVVLSRFGVRGTALAGGLMAAAALVVLLAEPLVARDGQTRRAARERG</sequence>
<dbReference type="OrthoDB" id="4335859at2"/>
<dbReference type="Pfam" id="PF07690">
    <property type="entry name" value="MFS_1"/>
    <property type="match status" value="1"/>
</dbReference>
<reference evidence="8 9" key="1">
    <citation type="submission" date="2017-03" db="EMBL/GenBank/DDBJ databases">
        <title>Whole genome sequence of Micromonospora wenchangensis, isolated from mangrove soil.</title>
        <authorList>
            <person name="Yang H."/>
        </authorList>
    </citation>
    <scope>NUCLEOTIDE SEQUENCE [LARGE SCALE GENOMIC DNA]</scope>
    <source>
        <strain evidence="8 9">CCTCC AA 2012002</strain>
    </source>
</reference>
<dbReference type="InterPro" id="IPR050189">
    <property type="entry name" value="MFS_Efflux_Transporters"/>
</dbReference>
<dbReference type="InterPro" id="IPR020846">
    <property type="entry name" value="MFS_dom"/>
</dbReference>
<evidence type="ECO:0000256" key="2">
    <source>
        <dbReference type="ARBA" id="ARBA00022475"/>
    </source>
</evidence>
<dbReference type="CDD" id="cd17324">
    <property type="entry name" value="MFS_NepI_like"/>
    <property type="match status" value="1"/>
</dbReference>
<feature type="transmembrane region" description="Helical" evidence="6">
    <location>
        <begin position="52"/>
        <end position="72"/>
    </location>
</feature>
<dbReference type="PROSITE" id="PS50850">
    <property type="entry name" value="MFS"/>
    <property type="match status" value="1"/>
</dbReference>
<dbReference type="GO" id="GO:0022857">
    <property type="term" value="F:transmembrane transporter activity"/>
    <property type="evidence" value="ECO:0007669"/>
    <property type="project" value="InterPro"/>
</dbReference>
<protein>
    <recommendedName>
        <fullName evidence="7">Major facilitator superfamily (MFS) profile domain-containing protein</fullName>
    </recommendedName>
</protein>
<dbReference type="GO" id="GO:0005886">
    <property type="term" value="C:plasma membrane"/>
    <property type="evidence" value="ECO:0007669"/>
    <property type="project" value="UniProtKB-SubCell"/>
</dbReference>
<dbReference type="SUPFAM" id="SSF103473">
    <property type="entry name" value="MFS general substrate transporter"/>
    <property type="match status" value="1"/>
</dbReference>
<gene>
    <name evidence="8" type="ORF">B5D80_30360</name>
</gene>
<keyword evidence="2" id="KW-1003">Cell membrane</keyword>
<evidence type="ECO:0000313" key="8">
    <source>
        <dbReference type="EMBL" id="OWU98618.1"/>
    </source>
</evidence>
<dbReference type="InterPro" id="IPR011701">
    <property type="entry name" value="MFS"/>
</dbReference>
<feature type="transmembrane region" description="Helical" evidence="6">
    <location>
        <begin position="368"/>
        <end position="389"/>
    </location>
</feature>
<feature type="transmembrane region" description="Helical" evidence="6">
    <location>
        <begin position="277"/>
        <end position="298"/>
    </location>
</feature>
<name>A0A2D0AX46_9ACTN</name>
<organism evidence="8 9">
    <name type="scientific">Micromonospora wenchangensis</name>
    <dbReference type="NCBI Taxonomy" id="1185415"/>
    <lineage>
        <taxon>Bacteria</taxon>
        <taxon>Bacillati</taxon>
        <taxon>Actinomycetota</taxon>
        <taxon>Actinomycetes</taxon>
        <taxon>Micromonosporales</taxon>
        <taxon>Micromonosporaceae</taxon>
        <taxon>Micromonospora</taxon>
    </lineage>
</organism>
<dbReference type="RefSeq" id="WP_088647353.1">
    <property type="nucleotide sequence ID" value="NZ_JBFBBH010000223.1"/>
</dbReference>
<dbReference type="PANTHER" id="PTHR43124:SF3">
    <property type="entry name" value="CHLORAMPHENICOL EFFLUX PUMP RV0191"/>
    <property type="match status" value="1"/>
</dbReference>
<evidence type="ECO:0000259" key="7">
    <source>
        <dbReference type="PROSITE" id="PS50850"/>
    </source>
</evidence>
<comment type="caution">
    <text evidence="8">The sequence shown here is derived from an EMBL/GenBank/DDBJ whole genome shotgun (WGS) entry which is preliminary data.</text>
</comment>
<feature type="transmembrane region" description="Helical" evidence="6">
    <location>
        <begin position="304"/>
        <end position="321"/>
    </location>
</feature>
<keyword evidence="5 6" id="KW-0472">Membrane</keyword>